<evidence type="ECO:0000256" key="5">
    <source>
        <dbReference type="ARBA" id="ARBA00023136"/>
    </source>
</evidence>
<feature type="transmembrane region" description="Helical" evidence="6">
    <location>
        <begin position="146"/>
        <end position="162"/>
    </location>
</feature>
<comment type="subcellular location">
    <subcellularLocation>
        <location evidence="1">Cell membrane</location>
        <topology evidence="1">Multi-pass membrane protein</topology>
    </subcellularLocation>
</comment>
<evidence type="ECO:0000256" key="6">
    <source>
        <dbReference type="SAM" id="Phobius"/>
    </source>
</evidence>
<evidence type="ECO:0000313" key="8">
    <source>
        <dbReference type="Proteomes" id="UP001139516"/>
    </source>
</evidence>
<dbReference type="EMBL" id="JALPRX010000116">
    <property type="protein sequence ID" value="MCK8787309.1"/>
    <property type="molecule type" value="Genomic_DNA"/>
</dbReference>
<evidence type="ECO:0000256" key="3">
    <source>
        <dbReference type="ARBA" id="ARBA00022692"/>
    </source>
</evidence>
<keyword evidence="2" id="KW-1003">Cell membrane</keyword>
<feature type="transmembrane region" description="Helical" evidence="6">
    <location>
        <begin position="57"/>
        <end position="80"/>
    </location>
</feature>
<organism evidence="7 8">
    <name type="scientific">Roseomonas acroporae</name>
    <dbReference type="NCBI Taxonomy" id="2937791"/>
    <lineage>
        <taxon>Bacteria</taxon>
        <taxon>Pseudomonadati</taxon>
        <taxon>Pseudomonadota</taxon>
        <taxon>Alphaproteobacteria</taxon>
        <taxon>Acetobacterales</taxon>
        <taxon>Roseomonadaceae</taxon>
        <taxon>Roseomonas</taxon>
    </lineage>
</organism>
<feature type="transmembrane region" description="Helical" evidence="6">
    <location>
        <begin position="31"/>
        <end position="50"/>
    </location>
</feature>
<evidence type="ECO:0000256" key="2">
    <source>
        <dbReference type="ARBA" id="ARBA00022475"/>
    </source>
</evidence>
<gene>
    <name evidence="7" type="ORF">M0638_23335</name>
</gene>
<evidence type="ECO:0000256" key="1">
    <source>
        <dbReference type="ARBA" id="ARBA00004651"/>
    </source>
</evidence>
<feature type="transmembrane region" description="Helical" evidence="6">
    <location>
        <begin position="119"/>
        <end position="140"/>
    </location>
</feature>
<comment type="caution">
    <text evidence="7">The sequence shown here is derived from an EMBL/GenBank/DDBJ whole genome shotgun (WGS) entry which is preliminary data.</text>
</comment>
<keyword evidence="8" id="KW-1185">Reference proteome</keyword>
<dbReference type="GO" id="GO:0005886">
    <property type="term" value="C:plasma membrane"/>
    <property type="evidence" value="ECO:0007669"/>
    <property type="project" value="UniProtKB-SubCell"/>
</dbReference>
<keyword evidence="4 6" id="KW-1133">Transmembrane helix</keyword>
<keyword evidence="3 6" id="KW-0812">Transmembrane</keyword>
<evidence type="ECO:0000256" key="4">
    <source>
        <dbReference type="ARBA" id="ARBA00022989"/>
    </source>
</evidence>
<dbReference type="InterPro" id="IPR043428">
    <property type="entry name" value="LivM-like"/>
</dbReference>
<evidence type="ECO:0000313" key="7">
    <source>
        <dbReference type="EMBL" id="MCK8787309.1"/>
    </source>
</evidence>
<dbReference type="RefSeq" id="WP_248669362.1">
    <property type="nucleotide sequence ID" value="NZ_JALPRX010000116.1"/>
</dbReference>
<feature type="transmembrane region" description="Helical" evidence="6">
    <location>
        <begin position="253"/>
        <end position="277"/>
    </location>
</feature>
<feature type="transmembrane region" description="Helical" evidence="6">
    <location>
        <begin position="297"/>
        <end position="318"/>
    </location>
</feature>
<dbReference type="GO" id="GO:0015658">
    <property type="term" value="F:branched-chain amino acid transmembrane transporter activity"/>
    <property type="evidence" value="ECO:0007669"/>
    <property type="project" value="InterPro"/>
</dbReference>
<accession>A0A9X1YAS1</accession>
<name>A0A9X1YAS1_9PROT</name>
<dbReference type="Proteomes" id="UP001139516">
    <property type="component" value="Unassembled WGS sequence"/>
</dbReference>
<feature type="transmembrane region" description="Helical" evidence="6">
    <location>
        <begin position="218"/>
        <end position="241"/>
    </location>
</feature>
<dbReference type="PANTHER" id="PTHR30482">
    <property type="entry name" value="HIGH-AFFINITY BRANCHED-CHAIN AMINO ACID TRANSPORT SYSTEM PERMEASE"/>
    <property type="match status" value="1"/>
</dbReference>
<dbReference type="CDD" id="cd06581">
    <property type="entry name" value="TM_PBP1_LivM_like"/>
    <property type="match status" value="1"/>
</dbReference>
<dbReference type="AlphaFoldDB" id="A0A9X1YAS1"/>
<feature type="transmembrane region" description="Helical" evidence="6">
    <location>
        <begin position="174"/>
        <end position="193"/>
    </location>
</feature>
<keyword evidence="5 6" id="KW-0472">Membrane</keyword>
<dbReference type="Pfam" id="PF02653">
    <property type="entry name" value="BPD_transp_2"/>
    <property type="match status" value="1"/>
</dbReference>
<dbReference type="InterPro" id="IPR001851">
    <property type="entry name" value="ABC_transp_permease"/>
</dbReference>
<proteinExistence type="predicted"/>
<dbReference type="PANTHER" id="PTHR30482:SF20">
    <property type="entry name" value="HIGH-AFFINITY BRANCHED-CHAIN AMINO ACID TRANSPORT SYSTEM PERMEASE PROTEIN LIVM"/>
    <property type="match status" value="1"/>
</dbReference>
<protein>
    <submittedName>
        <fullName evidence="7">Branched-chain amino acid ABC transporter permease</fullName>
    </submittedName>
</protein>
<sequence length="342" mass="36487">MRYFLPWAFLALLAAVPILLPDPYTLSVLASAGIFIIGAISLNLLLGYTGQLSLGHAAFFGLGAYASALTTLGFDIGIGFGQRITLAPQPVWFGFLAGIVVPALFGWLLGRLAFRVRGAYFVIITICFAQVLRLLTLNWVELTQGPMALSGIPALSLWWPGLDAPIALFRKDQIYWLVLAVAAVAFLLVRQVVRSRIGRALVALRENETLARSVGIRVTHYLVIATVISAGIAGAAGSLFAHSVRIVDPDVFLFIYTVTMVIMVVTGGKGTLWGPVVGGLLFGPLPDLLRGSAPPEAQWIAYGVAMILIVMFLPRGIVPAVASLWPRRAAAKPAAVAVEAEG</sequence>
<reference evidence="7" key="1">
    <citation type="submission" date="2022-04" db="EMBL/GenBank/DDBJ databases">
        <title>Roseomonas acroporae sp. nov., isolated from coral Acropora digitifera.</title>
        <authorList>
            <person name="Sun H."/>
        </authorList>
    </citation>
    <scope>NUCLEOTIDE SEQUENCE</scope>
    <source>
        <strain evidence="7">NAR14</strain>
    </source>
</reference>
<feature type="transmembrane region" description="Helical" evidence="6">
    <location>
        <begin position="92"/>
        <end position="110"/>
    </location>
</feature>